<name>A0ABQ7NLE1_BRACM</name>
<evidence type="ECO:0000313" key="1">
    <source>
        <dbReference type="EMBL" id="KAG5411692.1"/>
    </source>
</evidence>
<organism evidence="1 2">
    <name type="scientific">Brassica rapa subsp. trilocularis</name>
    <dbReference type="NCBI Taxonomy" id="1813537"/>
    <lineage>
        <taxon>Eukaryota</taxon>
        <taxon>Viridiplantae</taxon>
        <taxon>Streptophyta</taxon>
        <taxon>Embryophyta</taxon>
        <taxon>Tracheophyta</taxon>
        <taxon>Spermatophyta</taxon>
        <taxon>Magnoliopsida</taxon>
        <taxon>eudicotyledons</taxon>
        <taxon>Gunneridae</taxon>
        <taxon>Pentapetalae</taxon>
        <taxon>rosids</taxon>
        <taxon>malvids</taxon>
        <taxon>Brassicales</taxon>
        <taxon>Brassicaceae</taxon>
        <taxon>Brassiceae</taxon>
        <taxon>Brassica</taxon>
    </lineage>
</organism>
<reference evidence="1 2" key="1">
    <citation type="submission" date="2021-03" db="EMBL/GenBank/DDBJ databases">
        <authorList>
            <person name="King G.J."/>
            <person name="Bancroft I."/>
            <person name="Baten A."/>
            <person name="Bloomfield J."/>
            <person name="Borpatragohain P."/>
            <person name="He Z."/>
            <person name="Irish N."/>
            <person name="Irwin J."/>
            <person name="Liu K."/>
            <person name="Mauleon R.P."/>
            <person name="Moore J."/>
            <person name="Morris R."/>
            <person name="Ostergaard L."/>
            <person name="Wang B."/>
            <person name="Wells R."/>
        </authorList>
    </citation>
    <scope>NUCLEOTIDE SEQUENCE [LARGE SCALE GENOMIC DNA]</scope>
    <source>
        <strain evidence="1">R-o-18</strain>
        <tissue evidence="1">Leaf</tissue>
    </source>
</reference>
<gene>
    <name evidence="1" type="primary">A02p048790.1_BraROA</name>
    <name evidence="1" type="ORF">IGI04_008011</name>
</gene>
<dbReference type="Proteomes" id="UP000823674">
    <property type="component" value="Chromosome A02"/>
</dbReference>
<accession>A0ABQ7NLE1</accession>
<dbReference type="EMBL" id="JADBGQ010000002">
    <property type="protein sequence ID" value="KAG5411692.1"/>
    <property type="molecule type" value="Genomic_DNA"/>
</dbReference>
<sequence length="60" mass="7103">YQEDIVPFVIHRTLREEKTHFQDFETQTSKTIQVLLPGIALRRIEHTRSFSKSGINVIMF</sequence>
<feature type="non-terminal residue" evidence="1">
    <location>
        <position position="1"/>
    </location>
</feature>
<proteinExistence type="predicted"/>
<comment type="caution">
    <text evidence="1">The sequence shown here is derived from an EMBL/GenBank/DDBJ whole genome shotgun (WGS) entry which is preliminary data.</text>
</comment>
<protein>
    <submittedName>
        <fullName evidence="1">Uncharacterized protein</fullName>
    </submittedName>
</protein>
<keyword evidence="2" id="KW-1185">Reference proteome</keyword>
<evidence type="ECO:0000313" key="2">
    <source>
        <dbReference type="Proteomes" id="UP000823674"/>
    </source>
</evidence>